<dbReference type="InterPro" id="IPR013249">
    <property type="entry name" value="RNA_pol_sigma70_r4_t2"/>
</dbReference>
<dbReference type="SUPFAM" id="SSF88946">
    <property type="entry name" value="Sigma2 domain of RNA polymerase sigma factors"/>
    <property type="match status" value="1"/>
</dbReference>
<evidence type="ECO:0000313" key="9">
    <source>
        <dbReference type="EMBL" id="MBE5056022.1"/>
    </source>
</evidence>
<gene>
    <name evidence="9" type="ORF">INF37_08430</name>
</gene>
<keyword evidence="6" id="KW-0812">Transmembrane</keyword>
<name>A0ABR9RBF4_9FIRM</name>
<comment type="caution">
    <text evidence="9">The sequence shown here is derived from an EMBL/GenBank/DDBJ whole genome shotgun (WGS) entry which is preliminary data.</text>
</comment>
<keyword evidence="4" id="KW-0238">DNA-binding</keyword>
<dbReference type="Gene3D" id="1.10.10.10">
    <property type="entry name" value="Winged helix-like DNA-binding domain superfamily/Winged helix DNA-binding domain"/>
    <property type="match status" value="1"/>
</dbReference>
<evidence type="ECO:0000313" key="10">
    <source>
        <dbReference type="Proteomes" id="UP000806211"/>
    </source>
</evidence>
<dbReference type="Gene3D" id="1.10.1740.10">
    <property type="match status" value="1"/>
</dbReference>
<evidence type="ECO:0000256" key="2">
    <source>
        <dbReference type="ARBA" id="ARBA00023015"/>
    </source>
</evidence>
<evidence type="ECO:0000259" key="8">
    <source>
        <dbReference type="Pfam" id="PF08281"/>
    </source>
</evidence>
<dbReference type="InterPro" id="IPR013325">
    <property type="entry name" value="RNA_pol_sigma_r2"/>
</dbReference>
<feature type="transmembrane region" description="Helical" evidence="6">
    <location>
        <begin position="160"/>
        <end position="179"/>
    </location>
</feature>
<dbReference type="InterPro" id="IPR036388">
    <property type="entry name" value="WH-like_DNA-bd_sf"/>
</dbReference>
<evidence type="ECO:0000256" key="4">
    <source>
        <dbReference type="ARBA" id="ARBA00023125"/>
    </source>
</evidence>
<sequence length="243" mass="27300">MIRTKNPIGFELLYARYYRLLFSTAYTVLRQESDAMDAVQNAALRLYTMDESLFPSDHELAWLHTVVKNEALMVLRKKKPEHSVDELPEIPVPERQLEMLEDMETVQSMLSSLDQKRQNVVTLKVLGGLSHKEIAQLLSMPVGTVQWLYNTSIKSLRRTLTALVSVAIVSAVGLLYQAAQYFRTPAQEPGGDFGISSIPPAEPSLSPWFTVWLTLLIVSIVAGILFSNFPTKFQQSEILAASK</sequence>
<comment type="similarity">
    <text evidence="1">Belongs to the sigma-70 factor family. ECF subfamily.</text>
</comment>
<dbReference type="InterPro" id="IPR014284">
    <property type="entry name" value="RNA_pol_sigma-70_dom"/>
</dbReference>
<feature type="domain" description="RNA polymerase sigma-70 region 2" evidence="7">
    <location>
        <begin position="13"/>
        <end position="79"/>
    </location>
</feature>
<feature type="domain" description="RNA polymerase sigma factor 70 region 4 type 2" evidence="8">
    <location>
        <begin position="105"/>
        <end position="146"/>
    </location>
</feature>
<dbReference type="PANTHER" id="PTHR43133:SF8">
    <property type="entry name" value="RNA POLYMERASE SIGMA FACTOR HI_1459-RELATED"/>
    <property type="match status" value="1"/>
</dbReference>
<dbReference type="InterPro" id="IPR007627">
    <property type="entry name" value="RNA_pol_sigma70_r2"/>
</dbReference>
<evidence type="ECO:0000259" key="7">
    <source>
        <dbReference type="Pfam" id="PF04542"/>
    </source>
</evidence>
<accession>A0ABR9RBF4</accession>
<keyword evidence="5" id="KW-0804">Transcription</keyword>
<dbReference type="Pfam" id="PF08281">
    <property type="entry name" value="Sigma70_r4_2"/>
    <property type="match status" value="1"/>
</dbReference>
<dbReference type="InterPro" id="IPR039425">
    <property type="entry name" value="RNA_pol_sigma-70-like"/>
</dbReference>
<keyword evidence="6" id="KW-1133">Transmembrane helix</keyword>
<proteinExistence type="inferred from homology"/>
<reference evidence="9 10" key="1">
    <citation type="submission" date="2020-10" db="EMBL/GenBank/DDBJ databases">
        <title>ChiBAC.</title>
        <authorList>
            <person name="Zenner C."/>
            <person name="Hitch T.C.A."/>
            <person name="Clavel T."/>
        </authorList>
    </citation>
    <scope>NUCLEOTIDE SEQUENCE [LARGE SCALE GENOMIC DNA]</scope>
    <source>
        <strain evidence="9 10">DSM 107456</strain>
    </source>
</reference>
<dbReference type="PANTHER" id="PTHR43133">
    <property type="entry name" value="RNA POLYMERASE ECF-TYPE SIGMA FACTO"/>
    <property type="match status" value="1"/>
</dbReference>
<keyword evidence="6" id="KW-0472">Membrane</keyword>
<dbReference type="NCBIfam" id="TIGR02937">
    <property type="entry name" value="sigma70-ECF"/>
    <property type="match status" value="1"/>
</dbReference>
<dbReference type="InterPro" id="IPR013324">
    <property type="entry name" value="RNA_pol_sigma_r3/r4-like"/>
</dbReference>
<dbReference type="EMBL" id="JADCKF010000006">
    <property type="protein sequence ID" value="MBE5056022.1"/>
    <property type="molecule type" value="Genomic_DNA"/>
</dbReference>
<evidence type="ECO:0000256" key="3">
    <source>
        <dbReference type="ARBA" id="ARBA00023082"/>
    </source>
</evidence>
<dbReference type="SUPFAM" id="SSF88659">
    <property type="entry name" value="Sigma3 and sigma4 domains of RNA polymerase sigma factors"/>
    <property type="match status" value="1"/>
</dbReference>
<evidence type="ECO:0000256" key="6">
    <source>
        <dbReference type="SAM" id="Phobius"/>
    </source>
</evidence>
<keyword evidence="2" id="KW-0805">Transcription regulation</keyword>
<dbReference type="Proteomes" id="UP000806211">
    <property type="component" value="Unassembled WGS sequence"/>
</dbReference>
<protein>
    <submittedName>
        <fullName evidence="9">Sigma-70 family RNA polymerase sigma factor</fullName>
    </submittedName>
</protein>
<feature type="transmembrane region" description="Helical" evidence="6">
    <location>
        <begin position="209"/>
        <end position="229"/>
    </location>
</feature>
<keyword evidence="10" id="KW-1185">Reference proteome</keyword>
<evidence type="ECO:0000256" key="5">
    <source>
        <dbReference type="ARBA" id="ARBA00023163"/>
    </source>
</evidence>
<evidence type="ECO:0000256" key="1">
    <source>
        <dbReference type="ARBA" id="ARBA00010641"/>
    </source>
</evidence>
<organism evidence="9 10">
    <name type="scientific">Pseudoflavonifractor gallinarum</name>
    <dbReference type="NCBI Taxonomy" id="2779352"/>
    <lineage>
        <taxon>Bacteria</taxon>
        <taxon>Bacillati</taxon>
        <taxon>Bacillota</taxon>
        <taxon>Clostridia</taxon>
        <taxon>Eubacteriales</taxon>
        <taxon>Oscillospiraceae</taxon>
        <taxon>Pseudoflavonifractor</taxon>
    </lineage>
</organism>
<dbReference type="RefSeq" id="WP_193537681.1">
    <property type="nucleotide sequence ID" value="NZ_JADCKF010000006.1"/>
</dbReference>
<dbReference type="Pfam" id="PF04542">
    <property type="entry name" value="Sigma70_r2"/>
    <property type="match status" value="1"/>
</dbReference>
<keyword evidence="3" id="KW-0731">Sigma factor</keyword>